<dbReference type="InterPro" id="IPR023214">
    <property type="entry name" value="HAD_sf"/>
</dbReference>
<proteinExistence type="inferred from homology"/>
<keyword evidence="1" id="KW-0460">Magnesium</keyword>
<dbReference type="EC" id="3.1.3.12" evidence="1"/>
<dbReference type="Proteomes" id="UP000023703">
    <property type="component" value="Chromosome"/>
</dbReference>
<dbReference type="Gene3D" id="3.40.50.1000">
    <property type="entry name" value="HAD superfamily/HAD-like"/>
    <property type="match status" value="1"/>
</dbReference>
<dbReference type="EMBL" id="CP006842">
    <property type="protein sequence ID" value="AHW65117.1"/>
    <property type="molecule type" value="Genomic_DNA"/>
</dbReference>
<dbReference type="eggNOG" id="COG1877">
    <property type="taxonomic scope" value="Bacteria"/>
</dbReference>
<dbReference type="SUPFAM" id="SSF56784">
    <property type="entry name" value="HAD-like"/>
    <property type="match status" value="1"/>
</dbReference>
<evidence type="ECO:0000313" key="3">
    <source>
        <dbReference type="Proteomes" id="UP000023703"/>
    </source>
</evidence>
<evidence type="ECO:0000256" key="1">
    <source>
        <dbReference type="RuleBase" id="RU361117"/>
    </source>
</evidence>
<name>X5DWW0_9CORY</name>
<keyword evidence="1" id="KW-0479">Metal-binding</keyword>
<accession>X5DWW0</accession>
<organism evidence="2 3">
    <name type="scientific">Corynebacterium glyciniphilum AJ 3170</name>
    <dbReference type="NCBI Taxonomy" id="1404245"/>
    <lineage>
        <taxon>Bacteria</taxon>
        <taxon>Bacillati</taxon>
        <taxon>Actinomycetota</taxon>
        <taxon>Actinomycetes</taxon>
        <taxon>Mycobacteriales</taxon>
        <taxon>Corynebacteriaceae</taxon>
        <taxon>Corynebacterium</taxon>
    </lineage>
</organism>
<dbReference type="STRING" id="1404245.CGLY_13385"/>
<dbReference type="Gene3D" id="3.30.70.1020">
    <property type="entry name" value="Trehalose-6-phosphate phosphatase related protein, domain 2"/>
    <property type="match status" value="1"/>
</dbReference>
<dbReference type="GO" id="GO:0004805">
    <property type="term" value="F:trehalose-phosphatase activity"/>
    <property type="evidence" value="ECO:0007669"/>
    <property type="project" value="UniProtKB-EC"/>
</dbReference>
<comment type="catalytic activity">
    <reaction evidence="1">
        <text>alpha,alpha-trehalose 6-phosphate + H2O = alpha,alpha-trehalose + phosphate</text>
        <dbReference type="Rhea" id="RHEA:23420"/>
        <dbReference type="ChEBI" id="CHEBI:15377"/>
        <dbReference type="ChEBI" id="CHEBI:16551"/>
        <dbReference type="ChEBI" id="CHEBI:43474"/>
        <dbReference type="ChEBI" id="CHEBI:58429"/>
        <dbReference type="EC" id="3.1.3.12"/>
    </reaction>
</comment>
<dbReference type="NCBIfam" id="TIGR00685">
    <property type="entry name" value="T6PP"/>
    <property type="match status" value="1"/>
</dbReference>
<comment type="pathway">
    <text evidence="1">Glycan biosynthesis; trehalose biosynthesis.</text>
</comment>
<dbReference type="RefSeq" id="WP_081803938.1">
    <property type="nucleotide sequence ID" value="NZ_CP006842.1"/>
</dbReference>
<comment type="similarity">
    <text evidence="1">Belongs to the trehalose phosphatase family.</text>
</comment>
<dbReference type="GO" id="GO:0005992">
    <property type="term" value="P:trehalose biosynthetic process"/>
    <property type="evidence" value="ECO:0007669"/>
    <property type="project" value="UniProtKB-UniPathway"/>
</dbReference>
<dbReference type="HOGENOM" id="CLU_037265_2_1_11"/>
<dbReference type="GO" id="GO:0046872">
    <property type="term" value="F:metal ion binding"/>
    <property type="evidence" value="ECO:0007669"/>
    <property type="project" value="UniProtKB-KW"/>
</dbReference>
<gene>
    <name evidence="2" type="primary">otsB</name>
    <name evidence="2" type="ORF">CGLY_13385</name>
</gene>
<dbReference type="AlphaFoldDB" id="X5DWW0"/>
<reference evidence="2 3" key="1">
    <citation type="journal article" date="2015" name="Int. J. Syst. Evol. Microbiol.">
        <title>Revisiting Corynebacterium glyciniphilum (ex Kubota et al., 1972) sp. nov., nom. rev., isolated from putrefied banana.</title>
        <authorList>
            <person name="Al-Dilaimi A."/>
            <person name="Bednarz H."/>
            <person name="Lomker A."/>
            <person name="Niehaus K."/>
            <person name="Kalinowski J."/>
            <person name="Ruckert C."/>
        </authorList>
    </citation>
    <scope>NUCLEOTIDE SEQUENCE [LARGE SCALE GENOMIC DNA]</scope>
    <source>
        <strain evidence="2">AJ 3170</strain>
    </source>
</reference>
<dbReference type="Pfam" id="PF02358">
    <property type="entry name" value="Trehalose_PPase"/>
    <property type="match status" value="1"/>
</dbReference>
<protein>
    <recommendedName>
        <fullName evidence="1">Trehalose 6-phosphate phosphatase</fullName>
        <ecNumber evidence="1">3.1.3.12</ecNumber>
    </recommendedName>
</protein>
<comment type="function">
    <text evidence="1">Removes the phosphate from trehalose 6-phosphate to produce free trehalose.</text>
</comment>
<dbReference type="InterPro" id="IPR036412">
    <property type="entry name" value="HAD-like_sf"/>
</dbReference>
<dbReference type="UniPathway" id="UPA00299"/>
<dbReference type="OrthoDB" id="9816160at2"/>
<keyword evidence="1 2" id="KW-0378">Hydrolase</keyword>
<evidence type="ECO:0000313" key="2">
    <source>
        <dbReference type="EMBL" id="AHW65117.1"/>
    </source>
</evidence>
<dbReference type="KEGG" id="cgy:CGLY_13385"/>
<keyword evidence="3" id="KW-1185">Reference proteome</keyword>
<dbReference type="InterPro" id="IPR003337">
    <property type="entry name" value="Trehalose_PPase"/>
</dbReference>
<sequence>MTDDRVSAAPLPTVSTDDIQYLAEVPHLLVALDFDGTLAGFSTDPLSVRMVPGARDAIDRLTTCSGTTVMLLSGRNLEILEPVAEATAVSSPSPGDILLVGSHGAEPADATSSGLDDEQRALLATLSGMADEFAGRDSGMWVERKPFAVGLHIRGASDRRTGLTAYEEFRLAAQKLDGVTVTPGKDIVEVSVSPVTKGSYLEAFIDRTQPDAVVFAGDDVTDETALRVLDQQGLTSSEDAGFPGRPDVGIRVGDGATAAHRRLSGPEAVAETLARLAEARLLRQGDRDGGVVDAASVAALSELREDRQSAPGGNASGE</sequence>
<comment type="cofactor">
    <cofactor evidence="1">
        <name>Mg(2+)</name>
        <dbReference type="ChEBI" id="CHEBI:18420"/>
    </cofactor>
</comment>